<protein>
    <submittedName>
        <fullName evidence="1">Type II toxin-antitoxin system HicB family antitoxin</fullName>
    </submittedName>
</protein>
<dbReference type="Proteomes" id="UP001279012">
    <property type="component" value="Unassembled WGS sequence"/>
</dbReference>
<dbReference type="RefSeq" id="WP_126003068.1">
    <property type="nucleotide sequence ID" value="NZ_CAYADS010000002.1"/>
</dbReference>
<sequence length="204" mass="23380">MKMHKAEEYTISVRLETIEGENYFVGRVAELPDVEEYADTREEAFSLALDTIRTTQRVFAEEGREFPSPVSFNEQPLATGRVTLRLRKGTHQQAIENSKLEGVSLNSYLCAKIESNIHKSDFSQILNQLEQLTEQVRELSNQMQTPHIEHYSSRRLTTTLHIGSQQKFNIHSKLRLSDSENFNNESNPSKVAFYPGFFSGMECS</sequence>
<evidence type="ECO:0000313" key="2">
    <source>
        <dbReference type="Proteomes" id="UP001279012"/>
    </source>
</evidence>
<evidence type="ECO:0000313" key="1">
    <source>
        <dbReference type="EMBL" id="MDX7015973.1"/>
    </source>
</evidence>
<proteinExistence type="predicted"/>
<reference evidence="1" key="1">
    <citation type="submission" date="2023-11" db="EMBL/GenBank/DDBJ databases">
        <title>Detection of rare carbapenemases in Enterobacterales - comparison of two colorimetric and two CIM-based carbapenemase assays.</title>
        <authorList>
            <person name="Schaffarczyk L."/>
            <person name="Noster J."/>
            <person name="Stelzer Y."/>
            <person name="Sattler J."/>
            <person name="Gatermann S."/>
            <person name="Hamprecht A."/>
        </authorList>
    </citation>
    <scope>NUCLEOTIDE SEQUENCE</scope>
    <source>
        <strain evidence="1">CIM-Cont-037</strain>
    </source>
</reference>
<accession>A0AAW9E7U7</accession>
<organism evidence="1 2">
    <name type="scientific">Klebsiella aerogenes</name>
    <name type="common">Enterobacter aerogenes</name>
    <dbReference type="NCBI Taxonomy" id="548"/>
    <lineage>
        <taxon>Bacteria</taxon>
        <taxon>Pseudomonadati</taxon>
        <taxon>Pseudomonadota</taxon>
        <taxon>Gammaproteobacteria</taxon>
        <taxon>Enterobacterales</taxon>
        <taxon>Enterobacteriaceae</taxon>
        <taxon>Klebsiella/Raoultella group</taxon>
        <taxon>Klebsiella</taxon>
    </lineage>
</organism>
<gene>
    <name evidence="1" type="ORF">SJ059_16060</name>
</gene>
<dbReference type="EMBL" id="JAWZZT010000013">
    <property type="protein sequence ID" value="MDX7015973.1"/>
    <property type="molecule type" value="Genomic_DNA"/>
</dbReference>
<comment type="caution">
    <text evidence="1">The sequence shown here is derived from an EMBL/GenBank/DDBJ whole genome shotgun (WGS) entry which is preliminary data.</text>
</comment>
<dbReference type="SUPFAM" id="SSF143100">
    <property type="entry name" value="TTHA1013/TTHA0281-like"/>
    <property type="match status" value="1"/>
</dbReference>
<dbReference type="InterPro" id="IPR035069">
    <property type="entry name" value="TTHA1013/TTHA0281-like"/>
</dbReference>
<dbReference type="AlphaFoldDB" id="A0AAW9E7U7"/>
<name>A0AAW9E7U7_KLEAE</name>